<proteinExistence type="predicted"/>
<dbReference type="AlphaFoldDB" id="A0A512JD38"/>
<evidence type="ECO:0000259" key="2">
    <source>
        <dbReference type="Pfam" id="PF03779"/>
    </source>
</evidence>
<dbReference type="InterPro" id="IPR005530">
    <property type="entry name" value="SPW"/>
</dbReference>
<organism evidence="3 5">
    <name type="scientific">Methylobacterium oxalidis</name>
    <dbReference type="NCBI Taxonomy" id="944322"/>
    <lineage>
        <taxon>Bacteria</taxon>
        <taxon>Pseudomonadati</taxon>
        <taxon>Pseudomonadota</taxon>
        <taxon>Alphaproteobacteria</taxon>
        <taxon>Hyphomicrobiales</taxon>
        <taxon>Methylobacteriaceae</taxon>
        <taxon>Methylobacterium</taxon>
    </lineage>
</organism>
<keyword evidence="1" id="KW-0472">Membrane</keyword>
<sequence>MRFLPTRIHGAVDYLWGLALIATPWLFGFATGSAAQWIAVIFGAGAILYSLITDYELGVVRLVPVPVHLALDAGAGLLLTISPWIFGFADETSRIHMSFGLFSVVASLVTQTKPAPRQL</sequence>
<evidence type="ECO:0000313" key="4">
    <source>
        <dbReference type="EMBL" id="GLS64889.1"/>
    </source>
</evidence>
<gene>
    <name evidence="4" type="ORF">GCM10007888_32700</name>
    <name evidence="3" type="ORF">MOX02_58890</name>
</gene>
<keyword evidence="1" id="KW-0812">Transmembrane</keyword>
<accession>A0A512JD38</accession>
<evidence type="ECO:0000313" key="6">
    <source>
        <dbReference type="Proteomes" id="UP001156856"/>
    </source>
</evidence>
<dbReference type="EMBL" id="BJZU01000195">
    <property type="protein sequence ID" value="GEP07851.1"/>
    <property type="molecule type" value="Genomic_DNA"/>
</dbReference>
<comment type="caution">
    <text evidence="3">The sequence shown here is derived from an EMBL/GenBank/DDBJ whole genome shotgun (WGS) entry which is preliminary data.</text>
</comment>
<dbReference type="Pfam" id="PF03779">
    <property type="entry name" value="SPW"/>
    <property type="match status" value="1"/>
</dbReference>
<reference evidence="4" key="1">
    <citation type="journal article" date="2014" name="Int. J. Syst. Evol. Microbiol.">
        <title>Complete genome of a new Firmicutes species belonging to the dominant human colonic microbiota ('Ruminococcus bicirculans') reveals two chromosomes and a selective capacity to utilize plant glucans.</title>
        <authorList>
            <consortium name="NISC Comparative Sequencing Program"/>
            <person name="Wegmann U."/>
            <person name="Louis P."/>
            <person name="Goesmann A."/>
            <person name="Henrissat B."/>
            <person name="Duncan S.H."/>
            <person name="Flint H.J."/>
        </authorList>
    </citation>
    <scope>NUCLEOTIDE SEQUENCE</scope>
    <source>
        <strain evidence="4">NBRC 107715</strain>
    </source>
</reference>
<reference evidence="6" key="2">
    <citation type="journal article" date="2019" name="Int. J. Syst. Evol. Microbiol.">
        <title>The Global Catalogue of Microorganisms (GCM) 10K type strain sequencing project: providing services to taxonomists for standard genome sequencing and annotation.</title>
        <authorList>
            <consortium name="The Broad Institute Genomics Platform"/>
            <consortium name="The Broad Institute Genome Sequencing Center for Infectious Disease"/>
            <person name="Wu L."/>
            <person name="Ma J."/>
        </authorList>
    </citation>
    <scope>NUCLEOTIDE SEQUENCE [LARGE SCALE GENOMIC DNA]</scope>
    <source>
        <strain evidence="6">NBRC 107715</strain>
    </source>
</reference>
<reference evidence="3 5" key="3">
    <citation type="submission" date="2019-07" db="EMBL/GenBank/DDBJ databases">
        <title>Whole genome shotgun sequence of Methylobacterium oxalidis NBRC 107715.</title>
        <authorList>
            <person name="Hosoyama A."/>
            <person name="Uohara A."/>
            <person name="Ohji S."/>
            <person name="Ichikawa N."/>
        </authorList>
    </citation>
    <scope>NUCLEOTIDE SEQUENCE [LARGE SCALE GENOMIC DNA]</scope>
    <source>
        <strain evidence="3 5">NBRC 107715</strain>
    </source>
</reference>
<evidence type="ECO:0000313" key="5">
    <source>
        <dbReference type="Proteomes" id="UP000321960"/>
    </source>
</evidence>
<feature type="transmembrane region" description="Helical" evidence="1">
    <location>
        <begin position="69"/>
        <end position="89"/>
    </location>
</feature>
<keyword evidence="6" id="KW-1185">Reference proteome</keyword>
<keyword evidence="1" id="KW-1133">Transmembrane helix</keyword>
<evidence type="ECO:0000313" key="3">
    <source>
        <dbReference type="EMBL" id="GEP07851.1"/>
    </source>
</evidence>
<feature type="transmembrane region" description="Helical" evidence="1">
    <location>
        <begin position="37"/>
        <end position="57"/>
    </location>
</feature>
<dbReference type="RefSeq" id="WP_147029254.1">
    <property type="nucleotide sequence ID" value="NZ_BJZU01000195.1"/>
</dbReference>
<feature type="transmembrane region" description="Helical" evidence="1">
    <location>
        <begin position="12"/>
        <end position="31"/>
    </location>
</feature>
<dbReference type="Proteomes" id="UP001156856">
    <property type="component" value="Unassembled WGS sequence"/>
</dbReference>
<evidence type="ECO:0000256" key="1">
    <source>
        <dbReference type="SAM" id="Phobius"/>
    </source>
</evidence>
<reference evidence="4" key="4">
    <citation type="submission" date="2023-01" db="EMBL/GenBank/DDBJ databases">
        <title>Draft genome sequence of Methylobacterium oxalidis strain NBRC 107715.</title>
        <authorList>
            <person name="Sun Q."/>
            <person name="Mori K."/>
        </authorList>
    </citation>
    <scope>NUCLEOTIDE SEQUENCE</scope>
    <source>
        <strain evidence="4">NBRC 107715</strain>
    </source>
</reference>
<dbReference type="OrthoDB" id="129082at2"/>
<dbReference type="EMBL" id="BSPK01000056">
    <property type="protein sequence ID" value="GLS64889.1"/>
    <property type="molecule type" value="Genomic_DNA"/>
</dbReference>
<dbReference type="Proteomes" id="UP000321960">
    <property type="component" value="Unassembled WGS sequence"/>
</dbReference>
<name>A0A512JD38_9HYPH</name>
<feature type="domain" description="SPW repeat-containing integral membrane" evidence="2">
    <location>
        <begin position="9"/>
        <end position="108"/>
    </location>
</feature>
<protein>
    <recommendedName>
        <fullName evidence="2">SPW repeat-containing integral membrane domain-containing protein</fullName>
    </recommendedName>
</protein>